<organism evidence="4">
    <name type="scientific">Geobacter sp. (strain M21)</name>
    <dbReference type="NCBI Taxonomy" id="443144"/>
    <lineage>
        <taxon>Bacteria</taxon>
        <taxon>Pseudomonadati</taxon>
        <taxon>Thermodesulfobacteriota</taxon>
        <taxon>Desulfuromonadia</taxon>
        <taxon>Geobacterales</taxon>
        <taxon>Geobacteraceae</taxon>
        <taxon>Geobacter</taxon>
    </lineage>
</organism>
<protein>
    <submittedName>
        <fullName evidence="4">Putative methyl-accepting chemotaxis sensory transducer</fullName>
    </submittedName>
</protein>
<keyword evidence="1" id="KW-0175">Coiled coil</keyword>
<dbReference type="GO" id="GO:0016020">
    <property type="term" value="C:membrane"/>
    <property type="evidence" value="ECO:0007669"/>
    <property type="project" value="InterPro"/>
</dbReference>
<name>C6E5Y7_GEOSM</name>
<feature type="domain" description="HAMP" evidence="3">
    <location>
        <begin position="216"/>
        <end position="268"/>
    </location>
</feature>
<dbReference type="AlphaFoldDB" id="C6E5Y7"/>
<accession>C6E5Y7</accession>
<dbReference type="InterPro" id="IPR003660">
    <property type="entry name" value="HAMP_dom"/>
</dbReference>
<feature type="transmembrane region" description="Helical" evidence="2">
    <location>
        <begin position="192"/>
        <end position="214"/>
    </location>
</feature>
<evidence type="ECO:0000313" key="4">
    <source>
        <dbReference type="EMBL" id="ACT17746.1"/>
    </source>
</evidence>
<feature type="transmembrane region" description="Helical" evidence="2">
    <location>
        <begin position="27"/>
        <end position="53"/>
    </location>
</feature>
<keyword evidence="2" id="KW-0812">Transmembrane</keyword>
<keyword evidence="2" id="KW-0472">Membrane</keyword>
<dbReference type="GO" id="GO:0007165">
    <property type="term" value="P:signal transduction"/>
    <property type="evidence" value="ECO:0007669"/>
    <property type="project" value="InterPro"/>
</dbReference>
<keyword evidence="2" id="KW-1133">Transmembrane helix</keyword>
<dbReference type="HOGENOM" id="CLU_437280_0_0_7"/>
<dbReference type="EMBL" id="CP001661">
    <property type="protein sequence ID" value="ACT17746.1"/>
    <property type="molecule type" value="Genomic_DNA"/>
</dbReference>
<sequence length="625" mass="69117">MVDPAEKEVVHTLLNAYRRSSKRKSPFFLIARIGSGYAAMAAFTILALFFSALNLSAIYKTAREITYADLPAISALIKLRASLQAQERYAGKYAILKDPAFIDLFHTREREFAANLRILEQTGQVDDLAQLTRNYQTYQQAAQRLLGDHPADPALRRASATQLFDSINSVYVKRQANLHDVIEHAELQRKSAIRWTIIIACSGFLLTAWIAPWVTNRIFRATRKLQMATHRALTGDFSFPPQIQANDEILDLADDVTTMTKKLAELEDLNFGPKQHAGDLTIEMFIEEQVQRGTGCALCDVRMNALDVVVAQHGFRKAADLLHLTGNLLRRAAIEHGCADGFLGHVGGDSFMVAVPPDRVEGFSKRVIDSFEREVPAVLNPGAAEDADPLSPHRPASIATVTISTILCGAGQAPAAAEIAKAMDSFKGKRSGNSFRSGWNMASFPFVAVVLAASLLSGCATFQSQEVGQPATPQPKKRPQPSTEAWSWRKMMGRQLDQAVRAIQRRDAQGAAGRLRAIVNQRDVPGVTDEALFRLALLSMNPSMERPGSERGIQLLKRLKRDFPKSSWSVQAEPLLELIDVAENLKAQSRSLSNANQSLETENRDLATKLKQLKRLDLELEQRTP</sequence>
<dbReference type="eggNOG" id="COG4105">
    <property type="taxonomic scope" value="Bacteria"/>
</dbReference>
<dbReference type="eggNOG" id="COG2199">
    <property type="taxonomic scope" value="Bacteria"/>
</dbReference>
<evidence type="ECO:0000256" key="2">
    <source>
        <dbReference type="SAM" id="Phobius"/>
    </source>
</evidence>
<dbReference type="eggNOG" id="COG3850">
    <property type="taxonomic scope" value="Bacteria"/>
</dbReference>
<feature type="coiled-coil region" evidence="1">
    <location>
        <begin position="582"/>
        <end position="623"/>
    </location>
</feature>
<reference evidence="4" key="1">
    <citation type="submission" date="2009-07" db="EMBL/GenBank/DDBJ databases">
        <title>Complete sequence of Geobacter sp. M21.</title>
        <authorList>
            <consortium name="US DOE Joint Genome Institute"/>
            <person name="Lucas S."/>
            <person name="Copeland A."/>
            <person name="Lapidus A."/>
            <person name="Glavina del Rio T."/>
            <person name="Dalin E."/>
            <person name="Tice H."/>
            <person name="Bruce D."/>
            <person name="Goodwin L."/>
            <person name="Pitluck S."/>
            <person name="Saunders E."/>
            <person name="Brettin T."/>
            <person name="Detter J.C."/>
            <person name="Han C."/>
            <person name="Larimer F."/>
            <person name="Land M."/>
            <person name="Hauser L."/>
            <person name="Kyrpides N."/>
            <person name="Ovchinnikova G."/>
            <person name="Lovley D."/>
        </authorList>
    </citation>
    <scope>NUCLEOTIDE SEQUENCE [LARGE SCALE GENOMIC DNA]</scope>
    <source>
        <strain evidence="4">M21</strain>
    </source>
</reference>
<dbReference type="OrthoDB" id="9813903at2"/>
<evidence type="ECO:0000256" key="1">
    <source>
        <dbReference type="SAM" id="Coils"/>
    </source>
</evidence>
<dbReference type="PROSITE" id="PS50885">
    <property type="entry name" value="HAMP"/>
    <property type="match status" value="1"/>
</dbReference>
<dbReference type="Gene3D" id="6.10.340.10">
    <property type="match status" value="1"/>
</dbReference>
<dbReference type="STRING" id="443144.GM21_1692"/>
<dbReference type="CDD" id="cd06225">
    <property type="entry name" value="HAMP"/>
    <property type="match status" value="1"/>
</dbReference>
<evidence type="ECO:0000259" key="3">
    <source>
        <dbReference type="PROSITE" id="PS50885"/>
    </source>
</evidence>
<proteinExistence type="predicted"/>
<gene>
    <name evidence="4" type="ordered locus">GM21_1692</name>
</gene>
<dbReference type="KEGG" id="gem:GM21_1692"/>